<dbReference type="GO" id="GO:0016887">
    <property type="term" value="F:ATP hydrolysis activity"/>
    <property type="evidence" value="ECO:0007669"/>
    <property type="project" value="InterPro"/>
</dbReference>
<evidence type="ECO:0000259" key="2">
    <source>
        <dbReference type="Pfam" id="PF00005"/>
    </source>
</evidence>
<evidence type="ECO:0000313" key="3">
    <source>
        <dbReference type="EMBL" id="EPC50338.1"/>
    </source>
</evidence>
<protein>
    <submittedName>
        <fullName evidence="3">Spermidine/putrescine import ATP-binding protein potA</fullName>
    </submittedName>
</protein>
<evidence type="ECO:0000313" key="4">
    <source>
        <dbReference type="Proteomes" id="UP000014249"/>
    </source>
</evidence>
<proteinExistence type="predicted"/>
<dbReference type="EMBL" id="ANJX01000406">
    <property type="protein sequence ID" value="EPC50338.1"/>
    <property type="molecule type" value="Genomic_DNA"/>
</dbReference>
<feature type="domain" description="ABC transporter" evidence="2">
    <location>
        <begin position="21"/>
        <end position="85"/>
    </location>
</feature>
<organism evidence="3 4">
    <name type="scientific">Lacticaseibacillus paracasei subsp. paracasei CNCM I-4270</name>
    <dbReference type="NCBI Taxonomy" id="1256202"/>
    <lineage>
        <taxon>Bacteria</taxon>
        <taxon>Bacillati</taxon>
        <taxon>Bacillota</taxon>
        <taxon>Bacilli</taxon>
        <taxon>Lactobacillales</taxon>
        <taxon>Lactobacillaceae</taxon>
        <taxon>Lacticaseibacillus</taxon>
    </lineage>
</organism>
<comment type="caution">
    <text evidence="3">The sequence shown here is derived from an EMBL/GenBank/DDBJ whole genome shotgun (WGS) entry which is preliminary data.</text>
</comment>
<feature type="non-terminal residue" evidence="3">
    <location>
        <position position="86"/>
    </location>
</feature>
<dbReference type="PANTHER" id="PTHR42781">
    <property type="entry name" value="SPERMIDINE/PUTRESCINE IMPORT ATP-BINDING PROTEIN POTA"/>
    <property type="match status" value="1"/>
</dbReference>
<dbReference type="Pfam" id="PF00005">
    <property type="entry name" value="ABC_tran"/>
    <property type="match status" value="1"/>
</dbReference>
<dbReference type="Proteomes" id="UP000014249">
    <property type="component" value="Unassembled WGS sequence"/>
</dbReference>
<accession>A0A8E0M7T8</accession>
<keyword evidence="3" id="KW-0547">Nucleotide-binding</keyword>
<evidence type="ECO:0000256" key="1">
    <source>
        <dbReference type="ARBA" id="ARBA00022448"/>
    </source>
</evidence>
<dbReference type="PANTHER" id="PTHR42781:SF4">
    <property type="entry name" value="SPERMIDINE_PUTRESCINE IMPORT ATP-BINDING PROTEIN POTA"/>
    <property type="match status" value="1"/>
</dbReference>
<sequence length="86" mass="9571">MSNIIVELKHVGKRYGDTQVLKDINIEIEQGKFYTLLGPSGSGKTTILRAIAGFLDVSEGEVLFDGKRINDVPANQRKVNTVFQDY</sequence>
<keyword evidence="1" id="KW-0813">Transport</keyword>
<dbReference type="AlphaFoldDB" id="A0A8E0M7T8"/>
<dbReference type="InterPro" id="IPR003439">
    <property type="entry name" value="ABC_transporter-like_ATP-bd"/>
</dbReference>
<dbReference type="SUPFAM" id="SSF52540">
    <property type="entry name" value="P-loop containing nucleoside triphosphate hydrolases"/>
    <property type="match status" value="1"/>
</dbReference>
<keyword evidence="3" id="KW-0067">ATP-binding</keyword>
<dbReference type="InterPro" id="IPR050093">
    <property type="entry name" value="ABC_SmlMolc_Importer"/>
</dbReference>
<name>A0A8E0M7T8_LACPA</name>
<dbReference type="InterPro" id="IPR027417">
    <property type="entry name" value="P-loop_NTPase"/>
</dbReference>
<dbReference type="Gene3D" id="3.40.50.300">
    <property type="entry name" value="P-loop containing nucleotide triphosphate hydrolases"/>
    <property type="match status" value="1"/>
</dbReference>
<gene>
    <name evidence="3" type="ORF">Lpp77_14816</name>
</gene>
<reference evidence="3 4" key="1">
    <citation type="journal article" date="2013" name="PLoS ONE">
        <title>Lactobacillus paracasei comparative genomics: towards species pan-genome definition and exploitation of diversity.</title>
        <authorList>
            <person name="Smokvina T."/>
            <person name="Wels M."/>
            <person name="Polka J."/>
            <person name="Chervaux C."/>
            <person name="Brisse S."/>
            <person name="Boekhorst J."/>
            <person name="van Hylckama Vlieg J.E."/>
            <person name="Siezen R.J."/>
        </authorList>
    </citation>
    <scope>NUCLEOTIDE SEQUENCE [LARGE SCALE GENOMIC DNA]</scope>
    <source>
        <strain evidence="3 4">CNCM I-4270</strain>
    </source>
</reference>
<dbReference type="GO" id="GO:0005524">
    <property type="term" value="F:ATP binding"/>
    <property type="evidence" value="ECO:0007669"/>
    <property type="project" value="UniProtKB-KW"/>
</dbReference>